<dbReference type="Proteomes" id="UP000002215">
    <property type="component" value="Chromosome"/>
</dbReference>
<gene>
    <name evidence="1" type="ordered locus">Cpin_2903</name>
</gene>
<organism evidence="1 2">
    <name type="scientific">Chitinophaga pinensis (strain ATCC 43595 / DSM 2588 / LMG 13176 / NBRC 15968 / NCIMB 11800 / UQM 2034)</name>
    <dbReference type="NCBI Taxonomy" id="485918"/>
    <lineage>
        <taxon>Bacteria</taxon>
        <taxon>Pseudomonadati</taxon>
        <taxon>Bacteroidota</taxon>
        <taxon>Chitinophagia</taxon>
        <taxon>Chitinophagales</taxon>
        <taxon>Chitinophagaceae</taxon>
        <taxon>Chitinophaga</taxon>
    </lineage>
</organism>
<evidence type="ECO:0000313" key="1">
    <source>
        <dbReference type="EMBL" id="ACU60382.1"/>
    </source>
</evidence>
<dbReference type="SUPFAM" id="SSF46785">
    <property type="entry name" value="Winged helix' DNA-binding domain"/>
    <property type="match status" value="1"/>
</dbReference>
<reference evidence="1 2" key="2">
    <citation type="journal article" date="2010" name="Stand. Genomic Sci.">
        <title>Complete genome sequence of Chitinophaga pinensis type strain (UQM 2034).</title>
        <authorList>
            <person name="Glavina Del Rio T."/>
            <person name="Abt B."/>
            <person name="Spring S."/>
            <person name="Lapidus A."/>
            <person name="Nolan M."/>
            <person name="Tice H."/>
            <person name="Copeland A."/>
            <person name="Cheng J.F."/>
            <person name="Chen F."/>
            <person name="Bruce D."/>
            <person name="Goodwin L."/>
            <person name="Pitluck S."/>
            <person name="Ivanova N."/>
            <person name="Mavromatis K."/>
            <person name="Mikhailova N."/>
            <person name="Pati A."/>
            <person name="Chen A."/>
            <person name="Palaniappan K."/>
            <person name="Land M."/>
            <person name="Hauser L."/>
            <person name="Chang Y.J."/>
            <person name="Jeffries C.D."/>
            <person name="Chain P."/>
            <person name="Saunders E."/>
            <person name="Detter J.C."/>
            <person name="Brettin T."/>
            <person name="Rohde M."/>
            <person name="Goker M."/>
            <person name="Bristow J."/>
            <person name="Eisen J.A."/>
            <person name="Markowitz V."/>
            <person name="Hugenholtz P."/>
            <person name="Kyrpides N.C."/>
            <person name="Klenk H.P."/>
            <person name="Lucas S."/>
        </authorList>
    </citation>
    <scope>NUCLEOTIDE SEQUENCE [LARGE SCALE GENOMIC DNA]</scope>
    <source>
        <strain evidence="2">ATCC 43595 / DSM 2588 / LMG 13176 / NBRC 15968 / NCIMB 11800 / UQM 2034</strain>
    </source>
</reference>
<proteinExistence type="predicted"/>
<evidence type="ECO:0000313" key="2">
    <source>
        <dbReference type="Proteomes" id="UP000002215"/>
    </source>
</evidence>
<dbReference type="EMBL" id="CP001699">
    <property type="protein sequence ID" value="ACU60382.1"/>
    <property type="molecule type" value="Genomic_DNA"/>
</dbReference>
<dbReference type="InterPro" id="IPR021660">
    <property type="entry name" value="DUF3253"/>
</dbReference>
<accession>A0A979GPB7</accession>
<dbReference type="Gene3D" id="1.10.10.10">
    <property type="entry name" value="Winged helix-like DNA-binding domain superfamily/Winged helix DNA-binding domain"/>
    <property type="match status" value="1"/>
</dbReference>
<evidence type="ECO:0008006" key="3">
    <source>
        <dbReference type="Google" id="ProtNLM"/>
    </source>
</evidence>
<dbReference type="KEGG" id="cpi:Cpin_2903"/>
<dbReference type="AlphaFoldDB" id="A0A979GPB7"/>
<dbReference type="OrthoDB" id="711646at2"/>
<dbReference type="Pfam" id="PF11625">
    <property type="entry name" value="DUF3253"/>
    <property type="match status" value="1"/>
</dbReference>
<protein>
    <recommendedName>
        <fullName evidence="3">DUF3253 domain-containing protein</fullName>
    </recommendedName>
</protein>
<dbReference type="InterPro" id="IPR036390">
    <property type="entry name" value="WH_DNA-bd_sf"/>
</dbReference>
<sequence>MHQNSIISKQIISTVTQRGPDKSTCPSEIARMLFADNWRDYMQQVRDVAIDLQKKGLIIITQKGLPVDINDFKGPIRIKLQNKL</sequence>
<dbReference type="InterPro" id="IPR036388">
    <property type="entry name" value="WH-like_DNA-bd_sf"/>
</dbReference>
<name>A0A979GPB7_CHIPD</name>
<dbReference type="RefSeq" id="WP_012790558.1">
    <property type="nucleotide sequence ID" value="NC_013132.1"/>
</dbReference>
<reference evidence="2" key="1">
    <citation type="submission" date="2009-08" db="EMBL/GenBank/DDBJ databases">
        <title>The complete genome of Chitinophaga pinensis DSM 2588.</title>
        <authorList>
            <consortium name="US DOE Joint Genome Institute (JGI-PGF)"/>
            <person name="Lucas S."/>
            <person name="Copeland A."/>
            <person name="Lapidus A."/>
            <person name="Glavina del Rio T."/>
            <person name="Dalin E."/>
            <person name="Tice H."/>
            <person name="Bruce D."/>
            <person name="Goodwin L."/>
            <person name="Pitluck S."/>
            <person name="Kyrpides N."/>
            <person name="Mavromatis K."/>
            <person name="Ivanova N."/>
            <person name="Mikhailova N."/>
            <person name="Sims D."/>
            <person name="Meinche L."/>
            <person name="Brettin T."/>
            <person name="Detter J.C."/>
            <person name="Han C."/>
            <person name="Larimer F."/>
            <person name="Land M."/>
            <person name="Hauser L."/>
            <person name="Markowitz V."/>
            <person name="Cheng J.-F."/>
            <person name="Hugenholtz P."/>
            <person name="Woyke T."/>
            <person name="Wu D."/>
            <person name="Spring S."/>
            <person name="Klenk H.-P."/>
            <person name="Eisen J.A."/>
        </authorList>
    </citation>
    <scope>NUCLEOTIDE SEQUENCE [LARGE SCALE GENOMIC DNA]</scope>
    <source>
        <strain evidence="2">ATCC 43595 / DSM 2588 / LMG 13176 / NBRC 15968 / NCIMB 11800 / UQM 2034</strain>
    </source>
</reference>